<dbReference type="EMBL" id="NKQU01000030">
    <property type="protein sequence ID" value="OZI87688.1"/>
    <property type="molecule type" value="Genomic_DNA"/>
</dbReference>
<protein>
    <recommendedName>
        <fullName evidence="3">Rhs element Vgr protein</fullName>
    </recommendedName>
</protein>
<dbReference type="AlphaFoldDB" id="A0A261WND9"/>
<evidence type="ECO:0008006" key="3">
    <source>
        <dbReference type="Google" id="ProtNLM"/>
    </source>
</evidence>
<feature type="non-terminal residue" evidence="1">
    <location>
        <position position="82"/>
    </location>
</feature>
<gene>
    <name evidence="1" type="ORF">CFN58_02220</name>
</gene>
<organism evidence="1 2">
    <name type="scientific">Pseudomonas avellanae</name>
    <dbReference type="NCBI Taxonomy" id="46257"/>
    <lineage>
        <taxon>Bacteria</taxon>
        <taxon>Pseudomonadati</taxon>
        <taxon>Pseudomonadota</taxon>
        <taxon>Gammaproteobacteria</taxon>
        <taxon>Pseudomonadales</taxon>
        <taxon>Pseudomonadaceae</taxon>
        <taxon>Pseudomonas</taxon>
    </lineage>
</organism>
<dbReference type="SUPFAM" id="SSF69279">
    <property type="entry name" value="Phage tail proteins"/>
    <property type="match status" value="1"/>
</dbReference>
<proteinExistence type="predicted"/>
<comment type="caution">
    <text evidence="1">The sequence shown here is derived from an EMBL/GenBank/DDBJ whole genome shotgun (WGS) entry which is preliminary data.</text>
</comment>
<dbReference type="Gene3D" id="2.30.110.50">
    <property type="match status" value="1"/>
</dbReference>
<sequence length="82" mass="9044">MDLTFGTALSQSGRLLQLTTPLGEYQLQALRVYGVERIGRVPRYTLDVVVQDTEYDPEKLIGQPVSLAILCDDGSPAQRHGL</sequence>
<accession>A0A261WND9</accession>
<reference evidence="2" key="1">
    <citation type="journal article" date="2016" name="Sci. Rep.">
        <title>Genome analysis of the kiwifruit canker pathogen Pseudomonas syringae pv. actinidiae biovar 5.</title>
        <authorList>
            <person name="Fujikawa T."/>
            <person name="Sawada H."/>
        </authorList>
    </citation>
    <scope>NUCLEOTIDE SEQUENCE [LARGE SCALE GENOMIC DNA]</scope>
    <source>
        <strain evidence="2">MAFF 212061</strain>
    </source>
</reference>
<dbReference type="Proteomes" id="UP000217163">
    <property type="component" value="Unassembled WGS sequence"/>
</dbReference>
<evidence type="ECO:0000313" key="1">
    <source>
        <dbReference type="EMBL" id="OZI87688.1"/>
    </source>
</evidence>
<name>A0A261WND9_9PSED</name>
<evidence type="ECO:0000313" key="2">
    <source>
        <dbReference type="Proteomes" id="UP000217163"/>
    </source>
</evidence>